<proteinExistence type="predicted"/>
<name>A0A7X1PU55_9PSED</name>
<dbReference type="AlphaFoldDB" id="A0A7X1PU55"/>
<sequence>MAETIERYRYKTSHGRIAGSSHAKDNTPCQDYAAVRNHPEFGCIALADGAGSRSKSEYGAQTVVKTVNRLLAQKFDDLWAKTETDSAGAVQDVLSHCLIALQREAKQQQCTLNDLASTLLFVAHSKGRFLAGHLGDGFIAQLKDDGSIVALAHPDNGEYANTTVFVTDRSASSRMRLYKGESGHLSAFAIMSDGTAESLYLRSTKAPAKDGLKRLFDWNSSLTSGRMKKVIRLNLEQNFSRKTSDDCSIAILGFAPVGGR</sequence>
<accession>A0A7X1PU55</accession>
<gene>
    <name evidence="2" type="ORF">GDH07_31110</name>
</gene>
<feature type="domain" description="PPM-type phosphatase" evidence="1">
    <location>
        <begin position="19"/>
        <end position="220"/>
    </location>
</feature>
<dbReference type="Proteomes" id="UP000486534">
    <property type="component" value="Unassembled WGS sequence"/>
</dbReference>
<reference evidence="2 3" key="1">
    <citation type="submission" date="2019-10" db="EMBL/GenBank/DDBJ databases">
        <title>Pseudomonas dajingensis sp. nov., isolated from the profound head ulcers of farmed Murray cod (Maccullochella peelii peelii).</title>
        <authorList>
            <person name="Liu Y."/>
        </authorList>
    </citation>
    <scope>NUCLEOTIDE SEQUENCE [LARGE SCALE GENOMIC DNA]</scope>
    <source>
        <strain evidence="2 3">MC042</strain>
    </source>
</reference>
<dbReference type="InterPro" id="IPR001932">
    <property type="entry name" value="PPM-type_phosphatase-like_dom"/>
</dbReference>
<evidence type="ECO:0000313" key="3">
    <source>
        <dbReference type="Proteomes" id="UP000486534"/>
    </source>
</evidence>
<dbReference type="EMBL" id="WHUV01000009">
    <property type="protein sequence ID" value="MQA57777.1"/>
    <property type="molecule type" value="Genomic_DNA"/>
</dbReference>
<comment type="caution">
    <text evidence="2">The sequence shown here is derived from an EMBL/GenBank/DDBJ whole genome shotgun (WGS) entry which is preliminary data.</text>
</comment>
<organism evidence="2 3">
    <name type="scientific">Pseudomonas piscis</name>
    <dbReference type="NCBI Taxonomy" id="2614538"/>
    <lineage>
        <taxon>Bacteria</taxon>
        <taxon>Pseudomonadati</taxon>
        <taxon>Pseudomonadota</taxon>
        <taxon>Gammaproteobacteria</taxon>
        <taxon>Pseudomonadales</taxon>
        <taxon>Pseudomonadaceae</taxon>
        <taxon>Pseudomonas</taxon>
    </lineage>
</organism>
<dbReference type="Gene3D" id="3.60.40.10">
    <property type="entry name" value="PPM-type phosphatase domain"/>
    <property type="match status" value="1"/>
</dbReference>
<evidence type="ECO:0000313" key="2">
    <source>
        <dbReference type="EMBL" id="MQA57777.1"/>
    </source>
</evidence>
<dbReference type="RefSeq" id="WP_152899784.1">
    <property type="nucleotide sequence ID" value="NZ_WHUV01000009.1"/>
</dbReference>
<dbReference type="SUPFAM" id="SSF81606">
    <property type="entry name" value="PP2C-like"/>
    <property type="match status" value="1"/>
</dbReference>
<dbReference type="InterPro" id="IPR036457">
    <property type="entry name" value="PPM-type-like_dom_sf"/>
</dbReference>
<protein>
    <submittedName>
        <fullName evidence="2">Protein phosphatase 2C domain-containing protein</fullName>
    </submittedName>
</protein>
<evidence type="ECO:0000259" key="1">
    <source>
        <dbReference type="Pfam" id="PF13672"/>
    </source>
</evidence>
<dbReference type="Pfam" id="PF13672">
    <property type="entry name" value="PP2C_2"/>
    <property type="match status" value="1"/>
</dbReference>